<name>T1K7R3_TETUR</name>
<reference evidence="2" key="1">
    <citation type="submission" date="2011-08" db="EMBL/GenBank/DDBJ databases">
        <authorList>
            <person name="Rombauts S."/>
        </authorList>
    </citation>
    <scope>NUCLEOTIDE SEQUENCE</scope>
    <source>
        <strain evidence="2">London</strain>
    </source>
</reference>
<evidence type="ECO:0000313" key="1">
    <source>
        <dbReference type="EnsemblMetazoa" id="tetur06g05240.1"/>
    </source>
</evidence>
<dbReference type="EMBL" id="CAEY01001812">
    <property type="status" value="NOT_ANNOTATED_CDS"/>
    <property type="molecule type" value="Genomic_DNA"/>
</dbReference>
<accession>T1K7R3</accession>
<sequence length="42" mass="5012">MIMKLNNKGKRIKLEKTRKERKKIDDKSKTPFVFQCSSVEID</sequence>
<dbReference type="Proteomes" id="UP000015104">
    <property type="component" value="Unassembled WGS sequence"/>
</dbReference>
<dbReference type="AlphaFoldDB" id="T1K7R3"/>
<dbReference type="HOGENOM" id="CLU_3261140_0_0_1"/>
<reference evidence="1" key="2">
    <citation type="submission" date="2015-06" db="UniProtKB">
        <authorList>
            <consortium name="EnsemblMetazoa"/>
        </authorList>
    </citation>
    <scope>IDENTIFICATION</scope>
</reference>
<organism evidence="1 2">
    <name type="scientific">Tetranychus urticae</name>
    <name type="common">Two-spotted spider mite</name>
    <dbReference type="NCBI Taxonomy" id="32264"/>
    <lineage>
        <taxon>Eukaryota</taxon>
        <taxon>Metazoa</taxon>
        <taxon>Ecdysozoa</taxon>
        <taxon>Arthropoda</taxon>
        <taxon>Chelicerata</taxon>
        <taxon>Arachnida</taxon>
        <taxon>Acari</taxon>
        <taxon>Acariformes</taxon>
        <taxon>Trombidiformes</taxon>
        <taxon>Prostigmata</taxon>
        <taxon>Eleutherengona</taxon>
        <taxon>Raphignathae</taxon>
        <taxon>Tetranychoidea</taxon>
        <taxon>Tetranychidae</taxon>
        <taxon>Tetranychus</taxon>
    </lineage>
</organism>
<keyword evidence="2" id="KW-1185">Reference proteome</keyword>
<protein>
    <submittedName>
        <fullName evidence="1">Uncharacterized protein</fullName>
    </submittedName>
</protein>
<evidence type="ECO:0000313" key="2">
    <source>
        <dbReference type="Proteomes" id="UP000015104"/>
    </source>
</evidence>
<dbReference type="EnsemblMetazoa" id="tetur06g05240.1">
    <property type="protein sequence ID" value="tetur06g05240.1"/>
    <property type="gene ID" value="tetur06g05240"/>
</dbReference>
<proteinExistence type="predicted"/>